<dbReference type="GeneID" id="54479185"/>
<name>A0A6A6Q5V3_9PEZI</name>
<dbReference type="PANTHER" id="PTHR48081">
    <property type="entry name" value="AB HYDROLASE SUPERFAMILY PROTEIN C4A8.06C"/>
    <property type="match status" value="1"/>
</dbReference>
<dbReference type="Pfam" id="PF07859">
    <property type="entry name" value="Abhydrolase_3"/>
    <property type="match status" value="1"/>
</dbReference>
<sequence length="334" mass="36591">MVSSPWTEEWQEFAKTMGAPPVLPEDLELQQAAANQIFTTLAGLQPPLPETIISRRTDSDAEDMQIPNGPKVRVYRPGTTNEEPLPMIIFCHGGGWVAGNLDTEDRGCRIIASMTESWVVAVDYRCGMQVSLEEEVDDCYRAFEWARGRARAHGADPDKMVVWGGSAGGSLAQAVVYRLVQEGKGSQVAGLALMCPVVLHPDATPEKYKHLNSSYTENAGPLPFISAADAYSIYERRDLAPPNTHINLFPVAGGPDAVRGFPPTYVVSSDNDATRDDCTVLAAVLKDAGVPVKHENIMGLAHYFWIFNLPMANRDFWSKLAKGILWTLMQGRSA</sequence>
<evidence type="ECO:0000313" key="4">
    <source>
        <dbReference type="Proteomes" id="UP000799767"/>
    </source>
</evidence>
<dbReference type="OrthoDB" id="408631at2759"/>
<organism evidence="3 4">
    <name type="scientific">Neohortaea acidophila</name>
    <dbReference type="NCBI Taxonomy" id="245834"/>
    <lineage>
        <taxon>Eukaryota</taxon>
        <taxon>Fungi</taxon>
        <taxon>Dikarya</taxon>
        <taxon>Ascomycota</taxon>
        <taxon>Pezizomycotina</taxon>
        <taxon>Dothideomycetes</taxon>
        <taxon>Dothideomycetidae</taxon>
        <taxon>Mycosphaerellales</taxon>
        <taxon>Teratosphaeriaceae</taxon>
        <taxon>Neohortaea</taxon>
    </lineage>
</organism>
<dbReference type="RefSeq" id="XP_033593905.1">
    <property type="nucleotide sequence ID" value="XM_033738183.1"/>
</dbReference>
<dbReference type="GO" id="GO:0016787">
    <property type="term" value="F:hydrolase activity"/>
    <property type="evidence" value="ECO:0007669"/>
    <property type="project" value="UniProtKB-KW"/>
</dbReference>
<feature type="domain" description="Alpha/beta hydrolase fold-3" evidence="2">
    <location>
        <begin position="88"/>
        <end position="305"/>
    </location>
</feature>
<dbReference type="Gene3D" id="3.40.50.1820">
    <property type="entry name" value="alpha/beta hydrolase"/>
    <property type="match status" value="1"/>
</dbReference>
<dbReference type="InterPro" id="IPR013094">
    <property type="entry name" value="AB_hydrolase_3"/>
</dbReference>
<keyword evidence="1 3" id="KW-0378">Hydrolase</keyword>
<dbReference type="EMBL" id="MU001631">
    <property type="protein sequence ID" value="KAF2487336.1"/>
    <property type="molecule type" value="Genomic_DNA"/>
</dbReference>
<keyword evidence="4" id="KW-1185">Reference proteome</keyword>
<dbReference type="PANTHER" id="PTHR48081:SF8">
    <property type="entry name" value="ALPHA_BETA HYDROLASE FOLD-3 DOMAIN-CONTAINING PROTEIN-RELATED"/>
    <property type="match status" value="1"/>
</dbReference>
<proteinExistence type="predicted"/>
<gene>
    <name evidence="3" type="ORF">BDY17DRAFT_350273</name>
</gene>
<evidence type="ECO:0000256" key="1">
    <source>
        <dbReference type="ARBA" id="ARBA00022801"/>
    </source>
</evidence>
<reference evidence="3" key="1">
    <citation type="journal article" date="2020" name="Stud. Mycol.">
        <title>101 Dothideomycetes genomes: a test case for predicting lifestyles and emergence of pathogens.</title>
        <authorList>
            <person name="Haridas S."/>
            <person name="Albert R."/>
            <person name="Binder M."/>
            <person name="Bloem J."/>
            <person name="Labutti K."/>
            <person name="Salamov A."/>
            <person name="Andreopoulos B."/>
            <person name="Baker S."/>
            <person name="Barry K."/>
            <person name="Bills G."/>
            <person name="Bluhm B."/>
            <person name="Cannon C."/>
            <person name="Castanera R."/>
            <person name="Culley D."/>
            <person name="Daum C."/>
            <person name="Ezra D."/>
            <person name="Gonzalez J."/>
            <person name="Henrissat B."/>
            <person name="Kuo A."/>
            <person name="Liang C."/>
            <person name="Lipzen A."/>
            <person name="Lutzoni F."/>
            <person name="Magnuson J."/>
            <person name="Mondo S."/>
            <person name="Nolan M."/>
            <person name="Ohm R."/>
            <person name="Pangilinan J."/>
            <person name="Park H.-J."/>
            <person name="Ramirez L."/>
            <person name="Alfaro M."/>
            <person name="Sun H."/>
            <person name="Tritt A."/>
            <person name="Yoshinaga Y."/>
            <person name="Zwiers L.-H."/>
            <person name="Turgeon B."/>
            <person name="Goodwin S."/>
            <person name="Spatafora J."/>
            <person name="Crous P."/>
            <person name="Grigoriev I."/>
        </authorList>
    </citation>
    <scope>NUCLEOTIDE SEQUENCE</scope>
    <source>
        <strain evidence="3">CBS 113389</strain>
    </source>
</reference>
<dbReference type="Proteomes" id="UP000799767">
    <property type="component" value="Unassembled WGS sequence"/>
</dbReference>
<accession>A0A6A6Q5V3</accession>
<dbReference type="SUPFAM" id="SSF53474">
    <property type="entry name" value="alpha/beta-Hydrolases"/>
    <property type="match status" value="1"/>
</dbReference>
<evidence type="ECO:0000259" key="2">
    <source>
        <dbReference type="Pfam" id="PF07859"/>
    </source>
</evidence>
<dbReference type="AlphaFoldDB" id="A0A6A6Q5V3"/>
<dbReference type="InterPro" id="IPR029058">
    <property type="entry name" value="AB_hydrolase_fold"/>
</dbReference>
<dbReference type="InterPro" id="IPR050300">
    <property type="entry name" value="GDXG_lipolytic_enzyme"/>
</dbReference>
<evidence type="ECO:0000313" key="3">
    <source>
        <dbReference type="EMBL" id="KAF2487336.1"/>
    </source>
</evidence>
<protein>
    <submittedName>
        <fullName evidence="3">Alpha/Beta hydrolase protein</fullName>
    </submittedName>
</protein>